<sequence>MKTLKISLTVVVELALIYLFSLLVGWSFIETFFLGSLGIFGTIWLIALNINQNANIDHTIYKTGEVKPFRMTWSPYTVGAASLTAFSFIVTAIYYLPYFL</sequence>
<dbReference type="EMBL" id="CP021061">
    <property type="protein sequence ID" value="ARP59512.1"/>
    <property type="molecule type" value="Genomic_DNA"/>
</dbReference>
<feature type="transmembrane region" description="Helical" evidence="1">
    <location>
        <begin position="73"/>
        <end position="96"/>
    </location>
</feature>
<accession>A0A1W6WSH8</accession>
<feature type="transmembrane region" description="Helical" evidence="1">
    <location>
        <begin position="32"/>
        <end position="52"/>
    </location>
</feature>
<dbReference type="GeneID" id="67468500"/>
<organism evidence="2 3">
    <name type="scientific">Bacillus thuringiensis</name>
    <dbReference type="NCBI Taxonomy" id="1428"/>
    <lineage>
        <taxon>Bacteria</taxon>
        <taxon>Bacillati</taxon>
        <taxon>Bacillota</taxon>
        <taxon>Bacilli</taxon>
        <taxon>Bacillales</taxon>
        <taxon>Bacillaceae</taxon>
        <taxon>Bacillus</taxon>
        <taxon>Bacillus cereus group</taxon>
    </lineage>
</organism>
<dbReference type="AlphaFoldDB" id="A0A1W6WSH8"/>
<evidence type="ECO:0000256" key="1">
    <source>
        <dbReference type="SAM" id="Phobius"/>
    </source>
</evidence>
<keyword evidence="1" id="KW-0472">Membrane</keyword>
<reference evidence="2 3" key="1">
    <citation type="submission" date="2017-04" db="EMBL/GenBank/DDBJ databases">
        <title>Complete Genome Sequence of Bacillus thuringiensis type Strain ATCC 10792.</title>
        <authorList>
            <person name="Oh D.-H."/>
            <person name="Park B.-J."/>
            <person name="Shuai W."/>
            <person name="Chelliah R."/>
        </authorList>
    </citation>
    <scope>NUCLEOTIDE SEQUENCE [LARGE SCALE GENOMIC DNA]</scope>
    <source>
        <strain evidence="2 3">ATCC 10792</strain>
    </source>
</reference>
<gene>
    <name evidence="2" type="ORF">CAB88_21530</name>
</gene>
<name>A0A1W6WSH8_BACTU</name>
<proteinExistence type="predicted"/>
<keyword evidence="1" id="KW-1133">Transmembrane helix</keyword>
<dbReference type="SMR" id="A0A1W6WSH8"/>
<keyword evidence="3" id="KW-1185">Reference proteome</keyword>
<feature type="transmembrane region" description="Helical" evidence="1">
    <location>
        <begin position="7"/>
        <end position="26"/>
    </location>
</feature>
<dbReference type="RefSeq" id="WP_000854112.1">
    <property type="nucleotide sequence ID" value="NZ_CP021061.1"/>
</dbReference>
<evidence type="ECO:0000313" key="3">
    <source>
        <dbReference type="Proteomes" id="UP000194143"/>
    </source>
</evidence>
<dbReference type="Proteomes" id="UP000194143">
    <property type="component" value="Chromosome"/>
</dbReference>
<keyword evidence="1" id="KW-0812">Transmembrane</keyword>
<protein>
    <recommendedName>
        <fullName evidence="4">Group-specific protein</fullName>
    </recommendedName>
</protein>
<evidence type="ECO:0008006" key="4">
    <source>
        <dbReference type="Google" id="ProtNLM"/>
    </source>
</evidence>
<evidence type="ECO:0000313" key="2">
    <source>
        <dbReference type="EMBL" id="ARP59512.1"/>
    </source>
</evidence>